<dbReference type="HOGENOM" id="CLU_1029092_0_0_6"/>
<gene>
    <name evidence="1" type="ordered locus">ASA_2236</name>
</gene>
<dbReference type="STRING" id="29491.GCA_000820065_00347"/>
<sequence>MNTVYINGLPYPMSFLAHCSSHDQNEIMSMWFMNNFDRVNFDNRLLFESVRYDEVEPYEVLKEVFGDWVPGDVIGDTSVELEPIGDDIWVPAIDYSMYWPIPANDNDSFDVFQDGIKRIREMMMNVHLIGDANSQRHLIQLLYADVITTLETYLVQVYLKKVFESDETIINFLNNHNDLKAKFNSIDLTDLMKGDAKAIIEQRCDDLNKHIQNLSWHNPVAVSNRFDKVDIKIDLAKTGLKELIQNRHDIIHRSGKSIEGRPFGSFNKGDIEKSIVIVVGIAEEIDRLAKVKA</sequence>
<dbReference type="RefSeq" id="WP_011898769.1">
    <property type="nucleotide sequence ID" value="NC_009348.1"/>
</dbReference>
<reference evidence="2" key="1">
    <citation type="journal article" date="2008" name="BMC Genomics">
        <title>The genome of Aeromonas salmonicida subsp. salmonicida A449: insights into the evolution of a fish pathogen.</title>
        <authorList>
            <person name="Reith M.E."/>
            <person name="Singh R.K."/>
            <person name="Curtis B."/>
            <person name="Boyd J.M."/>
            <person name="Bouevitch A."/>
            <person name="Kimball J."/>
            <person name="Munholland J."/>
            <person name="Murphy C."/>
            <person name="Sarty D."/>
            <person name="Williams J."/>
            <person name="Nash J.H."/>
            <person name="Johnson S.C."/>
            <person name="Brown L.L."/>
        </authorList>
    </citation>
    <scope>NUCLEOTIDE SEQUENCE [LARGE SCALE GENOMIC DNA]</scope>
    <source>
        <strain evidence="2">A449</strain>
    </source>
</reference>
<evidence type="ECO:0000313" key="2">
    <source>
        <dbReference type="Proteomes" id="UP000000225"/>
    </source>
</evidence>
<protein>
    <recommendedName>
        <fullName evidence="3">RiboL-PSP-HEPN domain-containing protein</fullName>
    </recommendedName>
</protein>
<proteinExistence type="predicted"/>
<dbReference type="EMBL" id="CP000644">
    <property type="protein sequence ID" value="ABO90295.1"/>
    <property type="molecule type" value="Genomic_DNA"/>
</dbReference>
<evidence type="ECO:0000313" key="1">
    <source>
        <dbReference type="EMBL" id="ABO90295.1"/>
    </source>
</evidence>
<dbReference type="AlphaFoldDB" id="A4SN23"/>
<dbReference type="Proteomes" id="UP000000225">
    <property type="component" value="Chromosome"/>
</dbReference>
<organism evidence="1 2">
    <name type="scientific">Aeromonas salmonicida (strain A449)</name>
    <dbReference type="NCBI Taxonomy" id="382245"/>
    <lineage>
        <taxon>Bacteria</taxon>
        <taxon>Pseudomonadati</taxon>
        <taxon>Pseudomonadota</taxon>
        <taxon>Gammaproteobacteria</taxon>
        <taxon>Aeromonadales</taxon>
        <taxon>Aeromonadaceae</taxon>
        <taxon>Aeromonas</taxon>
    </lineage>
</organism>
<accession>A4SN23</accession>
<evidence type="ECO:0008006" key="3">
    <source>
        <dbReference type="Google" id="ProtNLM"/>
    </source>
</evidence>
<dbReference type="KEGG" id="asa:ASA_2236"/>
<name>A4SN23_AERS4</name>